<protein>
    <recommendedName>
        <fullName evidence="3">Ig-like domain-containing protein</fullName>
    </recommendedName>
</protein>
<keyword evidence="2" id="KW-1185">Reference proteome</keyword>
<reference evidence="1 2" key="1">
    <citation type="journal article" date="2021" name="Elife">
        <title>Chloroplast acquisition without the gene transfer in kleptoplastic sea slugs, Plakobranchus ocellatus.</title>
        <authorList>
            <person name="Maeda T."/>
            <person name="Takahashi S."/>
            <person name="Yoshida T."/>
            <person name="Shimamura S."/>
            <person name="Takaki Y."/>
            <person name="Nagai Y."/>
            <person name="Toyoda A."/>
            <person name="Suzuki Y."/>
            <person name="Arimoto A."/>
            <person name="Ishii H."/>
            <person name="Satoh N."/>
            <person name="Nishiyama T."/>
            <person name="Hasebe M."/>
            <person name="Maruyama T."/>
            <person name="Minagawa J."/>
            <person name="Obokata J."/>
            <person name="Shigenobu S."/>
        </authorList>
    </citation>
    <scope>NUCLEOTIDE SEQUENCE [LARGE SCALE GENOMIC DNA]</scope>
</reference>
<evidence type="ECO:0000313" key="2">
    <source>
        <dbReference type="Proteomes" id="UP000762676"/>
    </source>
</evidence>
<accession>A0AAV4G093</accession>
<dbReference type="AlphaFoldDB" id="A0AAV4G093"/>
<dbReference type="Proteomes" id="UP000762676">
    <property type="component" value="Unassembled WGS sequence"/>
</dbReference>
<gene>
    <name evidence="1" type="ORF">ElyMa_000524400</name>
</gene>
<evidence type="ECO:0008006" key="3">
    <source>
        <dbReference type="Google" id="ProtNLM"/>
    </source>
</evidence>
<name>A0AAV4G093_9GAST</name>
<evidence type="ECO:0000313" key="1">
    <source>
        <dbReference type="EMBL" id="GFR78066.1"/>
    </source>
</evidence>
<comment type="caution">
    <text evidence="1">The sequence shown here is derived from an EMBL/GenBank/DDBJ whole genome shotgun (WGS) entry which is preliminary data.</text>
</comment>
<organism evidence="1 2">
    <name type="scientific">Elysia marginata</name>
    <dbReference type="NCBI Taxonomy" id="1093978"/>
    <lineage>
        <taxon>Eukaryota</taxon>
        <taxon>Metazoa</taxon>
        <taxon>Spiralia</taxon>
        <taxon>Lophotrochozoa</taxon>
        <taxon>Mollusca</taxon>
        <taxon>Gastropoda</taxon>
        <taxon>Heterobranchia</taxon>
        <taxon>Euthyneura</taxon>
        <taxon>Panpulmonata</taxon>
        <taxon>Sacoglossa</taxon>
        <taxon>Placobranchoidea</taxon>
        <taxon>Plakobranchidae</taxon>
        <taxon>Elysia</taxon>
    </lineage>
</organism>
<sequence>MGLQNRVGIKEEFPVKSPFPVGPPVTLISVERNPTEDGIGNTFTFNFTKNIPEVTYSASVNNKEIDPGLEVEGSDGVTSISFTCTEDYRPGMYLYVTFQNTSQNSMLSLELEYSPDFAAMEDEFTVPSLDILHSGDLVYRAGRDAKVKVISSYGINGMSDVNYFLDVVTLSEDGRYISTRDEHWISLVERKPYLKNQESLFRISTSRHHASGFFFAAVTFEDARYEALVRKLTVQRAVVLRPSDQAGPYPLDYVTFPDMSRSDSSDNFKTTERCTTGSNCSMRCSAVGSVTDLQVYQLHDESEQWAPVLDAIVSDGDYSRTARWTVSPTEDTPDTKFRCTALGATNNNVSLDLEVTVISQEFFIDGNRSSIHLEEDENQPTADQLVVNCTIVGRPVINAYVMLLFDIYSPSASYLYHIYGQEIPADVIPISPGESVATVTVDYNPTITPYEGFLGVRCVARSIQYRFTEIEIPWSAPSVEGQG</sequence>
<proteinExistence type="predicted"/>
<dbReference type="EMBL" id="BMAT01001007">
    <property type="protein sequence ID" value="GFR78066.1"/>
    <property type="molecule type" value="Genomic_DNA"/>
</dbReference>